<gene>
    <name evidence="1" type="ORF">TKK_019260</name>
</gene>
<sequence length="82" mass="9117">MPRSSSRSCRCQRGGAYVARGRAQLARVRRRSIGCDTHAMRAFMLLLPLLLLPLLAEPVALLLPLPLPTTSSIHRRCSLPRL</sequence>
<evidence type="ECO:0000313" key="2">
    <source>
        <dbReference type="Proteomes" id="UP001627154"/>
    </source>
</evidence>
<dbReference type="EMBL" id="JBJJXI010000164">
    <property type="protein sequence ID" value="KAL3385083.1"/>
    <property type="molecule type" value="Genomic_DNA"/>
</dbReference>
<name>A0ABD2VWV1_9HYME</name>
<dbReference type="AlphaFoldDB" id="A0ABD2VWV1"/>
<protein>
    <submittedName>
        <fullName evidence="1">Uncharacterized protein</fullName>
    </submittedName>
</protein>
<keyword evidence="2" id="KW-1185">Reference proteome</keyword>
<evidence type="ECO:0000313" key="1">
    <source>
        <dbReference type="EMBL" id="KAL3385083.1"/>
    </source>
</evidence>
<dbReference type="Proteomes" id="UP001627154">
    <property type="component" value="Unassembled WGS sequence"/>
</dbReference>
<comment type="caution">
    <text evidence="1">The sequence shown here is derived from an EMBL/GenBank/DDBJ whole genome shotgun (WGS) entry which is preliminary data.</text>
</comment>
<proteinExistence type="predicted"/>
<reference evidence="1 2" key="1">
    <citation type="journal article" date="2024" name="bioRxiv">
        <title>A reference genome for Trichogramma kaykai: A tiny desert-dwelling parasitoid wasp with competing sex-ratio distorters.</title>
        <authorList>
            <person name="Culotta J."/>
            <person name="Lindsey A.R."/>
        </authorList>
    </citation>
    <scope>NUCLEOTIDE SEQUENCE [LARGE SCALE GENOMIC DNA]</scope>
    <source>
        <strain evidence="1 2">KSX58</strain>
    </source>
</reference>
<organism evidence="1 2">
    <name type="scientific">Trichogramma kaykai</name>
    <dbReference type="NCBI Taxonomy" id="54128"/>
    <lineage>
        <taxon>Eukaryota</taxon>
        <taxon>Metazoa</taxon>
        <taxon>Ecdysozoa</taxon>
        <taxon>Arthropoda</taxon>
        <taxon>Hexapoda</taxon>
        <taxon>Insecta</taxon>
        <taxon>Pterygota</taxon>
        <taxon>Neoptera</taxon>
        <taxon>Endopterygota</taxon>
        <taxon>Hymenoptera</taxon>
        <taxon>Apocrita</taxon>
        <taxon>Proctotrupomorpha</taxon>
        <taxon>Chalcidoidea</taxon>
        <taxon>Trichogrammatidae</taxon>
        <taxon>Trichogramma</taxon>
    </lineage>
</organism>
<accession>A0ABD2VWV1</accession>